<feature type="domain" description="Cytidyltransferase-like" evidence="10">
    <location>
        <begin position="7"/>
        <end position="133"/>
    </location>
</feature>
<feature type="binding site" evidence="9">
    <location>
        <begin position="11"/>
        <end position="12"/>
    </location>
    <ligand>
        <name>ATP</name>
        <dbReference type="ChEBI" id="CHEBI:30616"/>
    </ligand>
</feature>
<comment type="pathway">
    <text evidence="9">Cofactor biosynthesis; coenzyme A biosynthesis; CoA from (R)-pantothenate: step 4/5.</text>
</comment>
<dbReference type="OrthoDB" id="9806661at2"/>
<evidence type="ECO:0000256" key="2">
    <source>
        <dbReference type="ARBA" id="ARBA00022679"/>
    </source>
</evidence>
<dbReference type="RefSeq" id="WP_092565188.1">
    <property type="nucleotide sequence ID" value="NZ_FNQV01000011.1"/>
</dbReference>
<evidence type="ECO:0000313" key="12">
    <source>
        <dbReference type="Proteomes" id="UP000199288"/>
    </source>
</evidence>
<keyword evidence="12" id="KW-1185">Reference proteome</keyword>
<keyword evidence="6 9" id="KW-0460">Magnesium</keyword>
<dbReference type="Pfam" id="PF01467">
    <property type="entry name" value="CTP_transf_like"/>
    <property type="match status" value="1"/>
</dbReference>
<evidence type="ECO:0000256" key="7">
    <source>
        <dbReference type="ARBA" id="ARBA00022993"/>
    </source>
</evidence>
<keyword evidence="2 9" id="KW-0808">Transferase</keyword>
<dbReference type="Proteomes" id="UP000199288">
    <property type="component" value="Unassembled WGS sequence"/>
</dbReference>
<accession>A0A1H4C222</accession>
<comment type="similarity">
    <text evidence="9">Belongs to the bacterial CoaD family.</text>
</comment>
<keyword evidence="7 9" id="KW-0173">Coenzyme A biosynthesis</keyword>
<dbReference type="GO" id="GO:0015937">
    <property type="term" value="P:coenzyme A biosynthetic process"/>
    <property type="evidence" value="ECO:0007669"/>
    <property type="project" value="UniProtKB-UniRule"/>
</dbReference>
<feature type="binding site" evidence="9">
    <location>
        <position position="43"/>
    </location>
    <ligand>
        <name>substrate</name>
    </ligand>
</feature>
<dbReference type="NCBIfam" id="TIGR00125">
    <property type="entry name" value="cyt_tran_rel"/>
    <property type="match status" value="1"/>
</dbReference>
<dbReference type="Gene3D" id="3.40.50.620">
    <property type="entry name" value="HUPs"/>
    <property type="match status" value="1"/>
</dbReference>
<dbReference type="PRINTS" id="PR01020">
    <property type="entry name" value="LPSBIOSNTHSS"/>
</dbReference>
<dbReference type="InterPro" id="IPR014729">
    <property type="entry name" value="Rossmann-like_a/b/a_fold"/>
</dbReference>
<dbReference type="GO" id="GO:0005737">
    <property type="term" value="C:cytoplasm"/>
    <property type="evidence" value="ECO:0007669"/>
    <property type="project" value="UniProtKB-SubCell"/>
</dbReference>
<comment type="subunit">
    <text evidence="9">Homohexamer.</text>
</comment>
<keyword evidence="1 9" id="KW-0963">Cytoplasm</keyword>
<dbReference type="AlphaFoldDB" id="A0A1H4C222"/>
<dbReference type="EC" id="2.7.7.3" evidence="9"/>
<evidence type="ECO:0000256" key="5">
    <source>
        <dbReference type="ARBA" id="ARBA00022840"/>
    </source>
</evidence>
<dbReference type="EMBL" id="FNQV01000011">
    <property type="protein sequence ID" value="SEA54436.1"/>
    <property type="molecule type" value="Genomic_DNA"/>
</dbReference>
<feature type="binding site" evidence="9">
    <location>
        <position position="75"/>
    </location>
    <ligand>
        <name>substrate</name>
    </ligand>
</feature>
<dbReference type="InterPro" id="IPR004821">
    <property type="entry name" value="Cyt_trans-like"/>
</dbReference>
<dbReference type="HAMAP" id="MF_00151">
    <property type="entry name" value="PPAT_bact"/>
    <property type="match status" value="1"/>
</dbReference>
<keyword evidence="5 9" id="KW-0067">ATP-binding</keyword>
<evidence type="ECO:0000256" key="3">
    <source>
        <dbReference type="ARBA" id="ARBA00022695"/>
    </source>
</evidence>
<feature type="binding site" evidence="9">
    <location>
        <begin position="90"/>
        <end position="92"/>
    </location>
    <ligand>
        <name>ATP</name>
        <dbReference type="ChEBI" id="CHEBI:30616"/>
    </ligand>
</feature>
<gene>
    <name evidence="9" type="primary">coaD</name>
    <name evidence="11" type="ORF">SAMN02910418_01841</name>
</gene>
<organism evidence="11 12">
    <name type="scientific">Bowdeniella nasicola</name>
    <dbReference type="NCBI Taxonomy" id="208480"/>
    <lineage>
        <taxon>Bacteria</taxon>
        <taxon>Bacillati</taxon>
        <taxon>Actinomycetota</taxon>
        <taxon>Actinomycetes</taxon>
        <taxon>Actinomycetales</taxon>
        <taxon>Actinomycetaceae</taxon>
        <taxon>Bowdeniella</taxon>
    </lineage>
</organism>
<feature type="binding site" evidence="9">
    <location>
        <position position="19"/>
    </location>
    <ligand>
        <name>ATP</name>
        <dbReference type="ChEBI" id="CHEBI:30616"/>
    </ligand>
</feature>
<dbReference type="GO" id="GO:0004595">
    <property type="term" value="F:pantetheine-phosphate adenylyltransferase activity"/>
    <property type="evidence" value="ECO:0007669"/>
    <property type="project" value="UniProtKB-UniRule"/>
</dbReference>
<evidence type="ECO:0000256" key="6">
    <source>
        <dbReference type="ARBA" id="ARBA00022842"/>
    </source>
</evidence>
<dbReference type="CDD" id="cd02163">
    <property type="entry name" value="PPAT"/>
    <property type="match status" value="1"/>
</dbReference>
<dbReference type="UniPathway" id="UPA00241">
    <property type="reaction ID" value="UER00355"/>
</dbReference>
<evidence type="ECO:0000256" key="8">
    <source>
        <dbReference type="ARBA" id="ARBA00029346"/>
    </source>
</evidence>
<name>A0A1H4C222_9ACTO</name>
<comment type="subcellular location">
    <subcellularLocation>
        <location evidence="9">Cytoplasm</location>
    </subcellularLocation>
</comment>
<sequence>MTSSIAVCPGSYDPMTLGHVDVIERARTMFDKIIVAVAYNASKNSLFDLDMRVELARASCQHIDNVEVLPVPGLLADFCREQKATAIIKGLRGSADFDAELAMSLMNRELSGVETVFIMGAPGLNHIASSIVKDVARHGGDVSGFVAPAVERALSGIFGRRD</sequence>
<evidence type="ECO:0000256" key="1">
    <source>
        <dbReference type="ARBA" id="ARBA00022490"/>
    </source>
</evidence>
<comment type="cofactor">
    <cofactor evidence="9">
        <name>Mg(2+)</name>
        <dbReference type="ChEBI" id="CHEBI:18420"/>
    </cofactor>
</comment>
<reference evidence="12" key="1">
    <citation type="submission" date="2016-10" db="EMBL/GenBank/DDBJ databases">
        <authorList>
            <person name="Varghese N."/>
            <person name="Submissions S."/>
        </authorList>
    </citation>
    <scope>NUCLEOTIDE SEQUENCE [LARGE SCALE GENOMIC DNA]</scope>
    <source>
        <strain evidence="12">KPR-1</strain>
    </source>
</reference>
<dbReference type="NCBIfam" id="TIGR01510">
    <property type="entry name" value="coaD_prev_kdtB"/>
    <property type="match status" value="1"/>
</dbReference>
<comment type="function">
    <text evidence="9">Reversibly transfers an adenylyl group from ATP to 4'-phosphopantetheine, yielding dephospho-CoA (dPCoA) and pyrophosphate.</text>
</comment>
<proteinExistence type="inferred from homology"/>
<dbReference type="PANTHER" id="PTHR21342">
    <property type="entry name" value="PHOSPHOPANTETHEINE ADENYLYLTRANSFERASE"/>
    <property type="match status" value="1"/>
</dbReference>
<feature type="site" description="Transition state stabilizer" evidence="9">
    <location>
        <position position="19"/>
    </location>
</feature>
<feature type="binding site" evidence="9">
    <location>
        <position position="100"/>
    </location>
    <ligand>
        <name>ATP</name>
        <dbReference type="ChEBI" id="CHEBI:30616"/>
    </ligand>
</feature>
<protein>
    <recommendedName>
        <fullName evidence="9">Phosphopantetheine adenylyltransferase</fullName>
        <ecNumber evidence="9">2.7.7.3</ecNumber>
    </recommendedName>
    <alternativeName>
        <fullName evidence="9">Dephospho-CoA pyrophosphorylase</fullName>
    </alternativeName>
    <alternativeName>
        <fullName evidence="9">Pantetheine-phosphate adenylyltransferase</fullName>
        <shortName evidence="9">PPAT</shortName>
    </alternativeName>
</protein>
<keyword evidence="3 9" id="KW-0548">Nucleotidyltransferase</keyword>
<keyword evidence="4 9" id="KW-0547">Nucleotide-binding</keyword>
<comment type="catalytic activity">
    <reaction evidence="8 9">
        <text>(R)-4'-phosphopantetheine + ATP + H(+) = 3'-dephospho-CoA + diphosphate</text>
        <dbReference type="Rhea" id="RHEA:19801"/>
        <dbReference type="ChEBI" id="CHEBI:15378"/>
        <dbReference type="ChEBI" id="CHEBI:30616"/>
        <dbReference type="ChEBI" id="CHEBI:33019"/>
        <dbReference type="ChEBI" id="CHEBI:57328"/>
        <dbReference type="ChEBI" id="CHEBI:61723"/>
        <dbReference type="EC" id="2.7.7.3"/>
    </reaction>
</comment>
<evidence type="ECO:0000256" key="4">
    <source>
        <dbReference type="ARBA" id="ARBA00022741"/>
    </source>
</evidence>
<feature type="binding site" evidence="9">
    <location>
        <begin position="124"/>
        <end position="130"/>
    </location>
    <ligand>
        <name>ATP</name>
        <dbReference type="ChEBI" id="CHEBI:30616"/>
    </ligand>
</feature>
<evidence type="ECO:0000256" key="9">
    <source>
        <dbReference type="HAMAP-Rule" id="MF_00151"/>
    </source>
</evidence>
<dbReference type="PANTHER" id="PTHR21342:SF1">
    <property type="entry name" value="PHOSPHOPANTETHEINE ADENYLYLTRANSFERASE"/>
    <property type="match status" value="1"/>
</dbReference>
<dbReference type="GO" id="GO:0005524">
    <property type="term" value="F:ATP binding"/>
    <property type="evidence" value="ECO:0007669"/>
    <property type="project" value="UniProtKB-KW"/>
</dbReference>
<dbReference type="InterPro" id="IPR001980">
    <property type="entry name" value="PPAT"/>
</dbReference>
<feature type="binding site" evidence="9">
    <location>
        <position position="11"/>
    </location>
    <ligand>
        <name>substrate</name>
    </ligand>
</feature>
<dbReference type="SUPFAM" id="SSF52374">
    <property type="entry name" value="Nucleotidylyl transferase"/>
    <property type="match status" value="1"/>
</dbReference>
<feature type="binding site" evidence="9">
    <location>
        <position position="89"/>
    </location>
    <ligand>
        <name>substrate</name>
    </ligand>
</feature>
<evidence type="ECO:0000313" key="11">
    <source>
        <dbReference type="EMBL" id="SEA54436.1"/>
    </source>
</evidence>
<evidence type="ECO:0000259" key="10">
    <source>
        <dbReference type="Pfam" id="PF01467"/>
    </source>
</evidence>